<accession>A0A166TP80</accession>
<keyword evidence="2" id="KW-1133">Transmembrane helix</keyword>
<keyword evidence="2" id="KW-0472">Membrane</keyword>
<evidence type="ECO:0000313" key="4">
    <source>
        <dbReference type="Proteomes" id="UP000076532"/>
    </source>
</evidence>
<proteinExistence type="predicted"/>
<keyword evidence="2" id="KW-0812">Transmembrane</keyword>
<organism evidence="3 4">
    <name type="scientific">Athelia psychrophila</name>
    <dbReference type="NCBI Taxonomy" id="1759441"/>
    <lineage>
        <taxon>Eukaryota</taxon>
        <taxon>Fungi</taxon>
        <taxon>Dikarya</taxon>
        <taxon>Basidiomycota</taxon>
        <taxon>Agaricomycotina</taxon>
        <taxon>Agaricomycetes</taxon>
        <taxon>Agaricomycetidae</taxon>
        <taxon>Atheliales</taxon>
        <taxon>Atheliaceae</taxon>
        <taxon>Athelia</taxon>
    </lineage>
</organism>
<name>A0A166TP80_9AGAM</name>
<evidence type="ECO:0000256" key="2">
    <source>
        <dbReference type="SAM" id="Phobius"/>
    </source>
</evidence>
<dbReference type="Proteomes" id="UP000076532">
    <property type="component" value="Unassembled WGS sequence"/>
</dbReference>
<gene>
    <name evidence="3" type="ORF">FIBSPDRAFT_850263</name>
</gene>
<dbReference type="EMBL" id="KV417492">
    <property type="protein sequence ID" value="KZP30827.1"/>
    <property type="molecule type" value="Genomic_DNA"/>
</dbReference>
<dbReference type="AlphaFoldDB" id="A0A166TP80"/>
<feature type="region of interest" description="Disordered" evidence="1">
    <location>
        <begin position="1"/>
        <end position="30"/>
    </location>
</feature>
<reference evidence="3 4" key="1">
    <citation type="journal article" date="2016" name="Mol. Biol. Evol.">
        <title>Comparative Genomics of Early-Diverging Mushroom-Forming Fungi Provides Insights into the Origins of Lignocellulose Decay Capabilities.</title>
        <authorList>
            <person name="Nagy L.G."/>
            <person name="Riley R."/>
            <person name="Tritt A."/>
            <person name="Adam C."/>
            <person name="Daum C."/>
            <person name="Floudas D."/>
            <person name="Sun H."/>
            <person name="Yadav J.S."/>
            <person name="Pangilinan J."/>
            <person name="Larsson K.H."/>
            <person name="Matsuura K."/>
            <person name="Barry K."/>
            <person name="Labutti K."/>
            <person name="Kuo R."/>
            <person name="Ohm R.A."/>
            <person name="Bhattacharya S.S."/>
            <person name="Shirouzu T."/>
            <person name="Yoshinaga Y."/>
            <person name="Martin F.M."/>
            <person name="Grigoriev I.V."/>
            <person name="Hibbett D.S."/>
        </authorList>
    </citation>
    <scope>NUCLEOTIDE SEQUENCE [LARGE SCALE GENOMIC DNA]</scope>
    <source>
        <strain evidence="3 4">CBS 109695</strain>
    </source>
</reference>
<sequence length="74" mass="8106">MSRSKFPAATTPSELLMSAPPLSDHEPAQHRTRRAAGCAALVVLALLCAALFTWAKWAQRPHKEHGFELVGELK</sequence>
<evidence type="ECO:0000313" key="3">
    <source>
        <dbReference type="EMBL" id="KZP30827.1"/>
    </source>
</evidence>
<protein>
    <submittedName>
        <fullName evidence="3">Uncharacterized protein</fullName>
    </submittedName>
</protein>
<evidence type="ECO:0000256" key="1">
    <source>
        <dbReference type="SAM" id="MobiDB-lite"/>
    </source>
</evidence>
<keyword evidence="4" id="KW-1185">Reference proteome</keyword>
<feature type="transmembrane region" description="Helical" evidence="2">
    <location>
        <begin position="35"/>
        <end position="55"/>
    </location>
</feature>